<evidence type="ECO:0000256" key="1">
    <source>
        <dbReference type="SAM" id="MobiDB-lite"/>
    </source>
</evidence>
<organism evidence="2 3">
    <name type="scientific">Synaphobranchus kaupii</name>
    <name type="common">Kaup's arrowtooth eel</name>
    <dbReference type="NCBI Taxonomy" id="118154"/>
    <lineage>
        <taxon>Eukaryota</taxon>
        <taxon>Metazoa</taxon>
        <taxon>Chordata</taxon>
        <taxon>Craniata</taxon>
        <taxon>Vertebrata</taxon>
        <taxon>Euteleostomi</taxon>
        <taxon>Actinopterygii</taxon>
        <taxon>Neopterygii</taxon>
        <taxon>Teleostei</taxon>
        <taxon>Anguilliformes</taxon>
        <taxon>Synaphobranchidae</taxon>
        <taxon>Synaphobranchus</taxon>
    </lineage>
</organism>
<sequence>MLFGLSQKAAAPLQHHRCAEKRQKREHFVLLLKEIILLNGTSKKRGYAPGARQRPYRPTPPAPRHPTLPLTICSGGQRGSTVSISHCTTAEDETDGRRDGKTNRCRAYPGKPRKWKTEGDALPPSSTPEPSHEWGAFLNARFPATQKVACPPGRFGFCPPSGYPTVRLQPGPNLGPAERRLGPPIGNPPHNPSKRGRCIPDSSSALARLQGEHSAPARDRGEAVGERGD</sequence>
<proteinExistence type="predicted"/>
<protein>
    <submittedName>
        <fullName evidence="2">Uncharacterized protein</fullName>
    </submittedName>
</protein>
<dbReference type="EMBL" id="JAINUF010000009">
    <property type="protein sequence ID" value="KAJ8350611.1"/>
    <property type="molecule type" value="Genomic_DNA"/>
</dbReference>
<feature type="region of interest" description="Disordered" evidence="1">
    <location>
        <begin position="167"/>
        <end position="229"/>
    </location>
</feature>
<name>A0A9Q1F451_SYNKA</name>
<accession>A0A9Q1F451</accession>
<feature type="compositionally biased region" description="Basic and acidic residues" evidence="1">
    <location>
        <begin position="215"/>
        <end position="229"/>
    </location>
</feature>
<feature type="compositionally biased region" description="Pro residues" evidence="1">
    <location>
        <begin position="57"/>
        <end position="66"/>
    </location>
</feature>
<keyword evidence="3" id="KW-1185">Reference proteome</keyword>
<gene>
    <name evidence="2" type="ORF">SKAU_G00257410</name>
</gene>
<evidence type="ECO:0000313" key="3">
    <source>
        <dbReference type="Proteomes" id="UP001152622"/>
    </source>
</evidence>
<dbReference type="Proteomes" id="UP001152622">
    <property type="component" value="Chromosome 9"/>
</dbReference>
<dbReference type="AlphaFoldDB" id="A0A9Q1F451"/>
<evidence type="ECO:0000313" key="2">
    <source>
        <dbReference type="EMBL" id="KAJ8350611.1"/>
    </source>
</evidence>
<reference evidence="2" key="1">
    <citation type="journal article" date="2023" name="Science">
        <title>Genome structures resolve the early diversification of teleost fishes.</title>
        <authorList>
            <person name="Parey E."/>
            <person name="Louis A."/>
            <person name="Montfort J."/>
            <person name="Bouchez O."/>
            <person name="Roques C."/>
            <person name="Iampietro C."/>
            <person name="Lluch J."/>
            <person name="Castinel A."/>
            <person name="Donnadieu C."/>
            <person name="Desvignes T."/>
            <person name="Floi Bucao C."/>
            <person name="Jouanno E."/>
            <person name="Wen M."/>
            <person name="Mejri S."/>
            <person name="Dirks R."/>
            <person name="Jansen H."/>
            <person name="Henkel C."/>
            <person name="Chen W.J."/>
            <person name="Zahm M."/>
            <person name="Cabau C."/>
            <person name="Klopp C."/>
            <person name="Thompson A.W."/>
            <person name="Robinson-Rechavi M."/>
            <person name="Braasch I."/>
            <person name="Lecointre G."/>
            <person name="Bobe J."/>
            <person name="Postlethwait J.H."/>
            <person name="Berthelot C."/>
            <person name="Roest Crollius H."/>
            <person name="Guiguen Y."/>
        </authorList>
    </citation>
    <scope>NUCLEOTIDE SEQUENCE</scope>
    <source>
        <strain evidence="2">WJC10195</strain>
    </source>
</reference>
<comment type="caution">
    <text evidence="2">The sequence shown here is derived from an EMBL/GenBank/DDBJ whole genome shotgun (WGS) entry which is preliminary data.</text>
</comment>
<feature type="region of interest" description="Disordered" evidence="1">
    <location>
        <begin position="44"/>
        <end position="66"/>
    </location>
</feature>
<feature type="region of interest" description="Disordered" evidence="1">
    <location>
        <begin position="88"/>
        <end position="131"/>
    </location>
</feature>